<protein>
    <submittedName>
        <fullName evidence="2">Uncharacterized protein</fullName>
    </submittedName>
</protein>
<dbReference type="GeneID" id="92052008"/>
<accession>A0ABR1UUD7</accession>
<comment type="caution">
    <text evidence="2">The sequence shown here is derived from an EMBL/GenBank/DDBJ whole genome shotgun (WGS) entry which is preliminary data.</text>
</comment>
<keyword evidence="3" id="KW-1185">Reference proteome</keyword>
<sequence length="159" mass="17783">MALRFQFLAGFQCGTHFSALYDGTYDQYYTISFPFAYGLATSDFLLDVWILVLPIPRTFFYTILESGMALVAVNLPSLRVLAISLKTSDLINSMRSIFEFSFLRGSSFQIERHDLEASRAHDGMKRSLSTGPSEGTEKAGTQSDQIPLHAMGHPKCVRL</sequence>
<gene>
    <name evidence="2" type="ORF">PG997_014634</name>
</gene>
<feature type="region of interest" description="Disordered" evidence="1">
    <location>
        <begin position="120"/>
        <end position="153"/>
    </location>
</feature>
<dbReference type="RefSeq" id="XP_066661136.1">
    <property type="nucleotide sequence ID" value="XM_066818948.1"/>
</dbReference>
<evidence type="ECO:0000313" key="2">
    <source>
        <dbReference type="EMBL" id="KAK8062537.1"/>
    </source>
</evidence>
<evidence type="ECO:0000313" key="3">
    <source>
        <dbReference type="Proteomes" id="UP001433268"/>
    </source>
</evidence>
<organism evidence="2 3">
    <name type="scientific">Apiospora hydei</name>
    <dbReference type="NCBI Taxonomy" id="1337664"/>
    <lineage>
        <taxon>Eukaryota</taxon>
        <taxon>Fungi</taxon>
        <taxon>Dikarya</taxon>
        <taxon>Ascomycota</taxon>
        <taxon>Pezizomycotina</taxon>
        <taxon>Sordariomycetes</taxon>
        <taxon>Xylariomycetidae</taxon>
        <taxon>Amphisphaeriales</taxon>
        <taxon>Apiosporaceae</taxon>
        <taxon>Apiospora</taxon>
    </lineage>
</organism>
<feature type="compositionally biased region" description="Polar residues" evidence="1">
    <location>
        <begin position="127"/>
        <end position="145"/>
    </location>
</feature>
<name>A0ABR1UUD7_9PEZI</name>
<reference evidence="2 3" key="1">
    <citation type="submission" date="2023-01" db="EMBL/GenBank/DDBJ databases">
        <title>Analysis of 21 Apiospora genomes using comparative genomics revels a genus with tremendous synthesis potential of carbohydrate active enzymes and secondary metabolites.</title>
        <authorList>
            <person name="Sorensen T."/>
        </authorList>
    </citation>
    <scope>NUCLEOTIDE SEQUENCE [LARGE SCALE GENOMIC DNA]</scope>
    <source>
        <strain evidence="2 3">CBS 114990</strain>
    </source>
</reference>
<proteinExistence type="predicted"/>
<dbReference type="EMBL" id="JAQQWN010000010">
    <property type="protein sequence ID" value="KAK8062537.1"/>
    <property type="molecule type" value="Genomic_DNA"/>
</dbReference>
<evidence type="ECO:0000256" key="1">
    <source>
        <dbReference type="SAM" id="MobiDB-lite"/>
    </source>
</evidence>
<dbReference type="Proteomes" id="UP001433268">
    <property type="component" value="Unassembled WGS sequence"/>
</dbReference>